<dbReference type="Gene3D" id="3.30.460.10">
    <property type="entry name" value="Beta Polymerase, domain 2"/>
    <property type="match status" value="1"/>
</dbReference>
<dbReference type="InterPro" id="IPR043519">
    <property type="entry name" value="NT_sf"/>
</dbReference>
<keyword evidence="2" id="KW-1185">Reference proteome</keyword>
<dbReference type="Proteomes" id="UP001231941">
    <property type="component" value="Unassembled WGS sequence"/>
</dbReference>
<dbReference type="EMBL" id="JAVAMP010000002">
    <property type="protein sequence ID" value="MDP5274198.1"/>
    <property type="molecule type" value="Genomic_DNA"/>
</dbReference>
<name>A0ABT9IY70_9BACL</name>
<comment type="caution">
    <text evidence="1">The sequence shown here is derived from an EMBL/GenBank/DDBJ whole genome shotgun (WGS) entry which is preliminary data.</text>
</comment>
<accession>A0ABT9IY70</accession>
<evidence type="ECO:0000313" key="2">
    <source>
        <dbReference type="Proteomes" id="UP001231941"/>
    </source>
</evidence>
<dbReference type="SUPFAM" id="SSF81301">
    <property type="entry name" value="Nucleotidyltransferase"/>
    <property type="match status" value="1"/>
</dbReference>
<organism evidence="1 2">
    <name type="scientific">Chengkuizengella axinellae</name>
    <dbReference type="NCBI Taxonomy" id="3064388"/>
    <lineage>
        <taxon>Bacteria</taxon>
        <taxon>Bacillati</taxon>
        <taxon>Bacillota</taxon>
        <taxon>Bacilli</taxon>
        <taxon>Bacillales</taxon>
        <taxon>Paenibacillaceae</taxon>
        <taxon>Chengkuizengella</taxon>
    </lineage>
</organism>
<evidence type="ECO:0000313" key="1">
    <source>
        <dbReference type="EMBL" id="MDP5274198.1"/>
    </source>
</evidence>
<proteinExistence type="predicted"/>
<dbReference type="RefSeq" id="WP_305991484.1">
    <property type="nucleotide sequence ID" value="NZ_JAVAMP010000002.1"/>
</dbReference>
<sequence length="173" mass="20598">MEEVILSKYTSEWEKEYNHEKEKITRVLRPIQIGIEHIGSTSVPGLKAKPTIDIMVGIKDLKDLNQTYKDELKNIGYEYVHHPDFQERLFLRKGKWRAGTHHLHVYKHNGSHWLSNLLFKNYLIKHPKVLRKYQLLKEQLSDVHKNDRVQYTKAKEPFILNIIELAKKENDCQ</sequence>
<dbReference type="InterPro" id="IPR007344">
    <property type="entry name" value="GrpB/CoaE"/>
</dbReference>
<dbReference type="PANTHER" id="PTHR34822">
    <property type="entry name" value="GRPB DOMAIN PROTEIN (AFU_ORTHOLOGUE AFUA_1G01530)"/>
    <property type="match status" value="1"/>
</dbReference>
<gene>
    <name evidence="1" type="ORF">Q5Y73_08770</name>
</gene>
<protein>
    <submittedName>
        <fullName evidence="1">GrpB family protein</fullName>
    </submittedName>
</protein>
<dbReference type="Pfam" id="PF04229">
    <property type="entry name" value="GrpB"/>
    <property type="match status" value="1"/>
</dbReference>
<dbReference type="PANTHER" id="PTHR34822:SF1">
    <property type="entry name" value="GRPB FAMILY PROTEIN"/>
    <property type="match status" value="1"/>
</dbReference>
<reference evidence="1 2" key="1">
    <citation type="submission" date="2023-08" db="EMBL/GenBank/DDBJ databases">
        <authorList>
            <person name="Park J.-S."/>
        </authorList>
    </citation>
    <scope>NUCLEOTIDE SEQUENCE [LARGE SCALE GENOMIC DNA]</scope>
    <source>
        <strain evidence="1 2">2205SS18-9</strain>
    </source>
</reference>